<dbReference type="Proteomes" id="UP000317624">
    <property type="component" value="Unassembled WGS sequence"/>
</dbReference>
<dbReference type="AlphaFoldDB" id="A0A558BV35"/>
<proteinExistence type="predicted"/>
<dbReference type="NCBIfam" id="TIGR04183">
    <property type="entry name" value="Por_Secre_tail"/>
    <property type="match status" value="1"/>
</dbReference>
<evidence type="ECO:0000256" key="1">
    <source>
        <dbReference type="SAM" id="SignalP"/>
    </source>
</evidence>
<feature type="signal peptide" evidence="1">
    <location>
        <begin position="1"/>
        <end position="25"/>
    </location>
</feature>
<comment type="caution">
    <text evidence="3">The sequence shown here is derived from an EMBL/GenBank/DDBJ whole genome shotgun (WGS) entry which is preliminary data.</text>
</comment>
<dbReference type="Pfam" id="PF18962">
    <property type="entry name" value="Por_Secre_tail"/>
    <property type="match status" value="1"/>
</dbReference>
<evidence type="ECO:0000259" key="2">
    <source>
        <dbReference type="Pfam" id="PF18962"/>
    </source>
</evidence>
<feature type="domain" description="Secretion system C-terminal sorting" evidence="2">
    <location>
        <begin position="509"/>
        <end position="576"/>
    </location>
</feature>
<gene>
    <name evidence="3" type="ORF">FNT36_12890</name>
</gene>
<feature type="chain" id="PRO_5035300847" evidence="1">
    <location>
        <begin position="26"/>
        <end position="578"/>
    </location>
</feature>
<dbReference type="OrthoDB" id="258535at2"/>
<dbReference type="InterPro" id="IPR014867">
    <property type="entry name" value="Spore_coat_CotH_CotH2/3/7"/>
</dbReference>
<accession>A0A558BV35</accession>
<name>A0A558BV35_9BACT</name>
<dbReference type="Pfam" id="PF08757">
    <property type="entry name" value="CotH"/>
    <property type="match status" value="1"/>
</dbReference>
<organism evidence="3 4">
    <name type="scientific">Hymenobacter setariae</name>
    <dbReference type="NCBI Taxonomy" id="2594794"/>
    <lineage>
        <taxon>Bacteria</taxon>
        <taxon>Pseudomonadati</taxon>
        <taxon>Bacteroidota</taxon>
        <taxon>Cytophagia</taxon>
        <taxon>Cytophagales</taxon>
        <taxon>Hymenobacteraceae</taxon>
        <taxon>Hymenobacter</taxon>
    </lineage>
</organism>
<keyword evidence="1" id="KW-0732">Signal</keyword>
<evidence type="ECO:0000313" key="3">
    <source>
        <dbReference type="EMBL" id="TVT40371.1"/>
    </source>
</evidence>
<keyword evidence="4" id="KW-1185">Reference proteome</keyword>
<dbReference type="PANTHER" id="PTHR40050">
    <property type="entry name" value="INNER SPORE COAT PROTEIN H"/>
    <property type="match status" value="1"/>
</dbReference>
<reference evidence="3 4" key="1">
    <citation type="submission" date="2019-07" db="EMBL/GenBank/DDBJ databases">
        <title>Hymenobacter sp. straun FUR1 Genome sequencing and assembly.</title>
        <authorList>
            <person name="Chhetri G."/>
        </authorList>
    </citation>
    <scope>NUCLEOTIDE SEQUENCE [LARGE SCALE GENOMIC DNA]</scope>
    <source>
        <strain evidence="3 4">Fur1</strain>
    </source>
</reference>
<protein>
    <submittedName>
        <fullName evidence="3">T9SS type A sorting domain-containing protein</fullName>
    </submittedName>
</protein>
<evidence type="ECO:0000313" key="4">
    <source>
        <dbReference type="Proteomes" id="UP000317624"/>
    </source>
</evidence>
<dbReference type="InterPro" id="IPR026444">
    <property type="entry name" value="Secre_tail"/>
</dbReference>
<dbReference type="EMBL" id="VMRJ01000003">
    <property type="protein sequence ID" value="TVT40371.1"/>
    <property type="molecule type" value="Genomic_DNA"/>
</dbReference>
<sequence>MQHSFTFKCTIVSFLFLGSALGSVAKTINKCSGTQIVVAPSFYHVDEQHHLIVINKPVDEILAAGTEGSSELILDKKYSLVDNSPITSTENSYVVEYANTAYTVYFTKLPVVTITTKYAIVDAPSVYATFTMSEANGTITSSNLGIEVRGGNSQNYPKKSYELSFWADTVGNTNRDMQLLGMRTDNKWNMQALFNEPMRANSKVANELWQEMSQLYYKDKEPAAKNGIAMAYVELFVNDEYKGIYTIGERIDKKQLKLKKYTNTIKGELYKGAYWDGAVLFTSLPDFDNNSPNWGGFEYKHPEEYTDWKNLYDFVRFVEKSSDADFVKQYQGKFDLQNAVDYYIFMNVLRATDNYGKNLYIAKYNAGEPYFYVPWDLDGVFGNNWMGLNDNTTNDIVTNGFYKRLNQDCSPSGFRSVLARRWAELRTTILTSDYIMAKFVANNTYLRTNGVYQREHAVWSGYNYDDKQLAYTADWLTRRLDYLDGVFSQQCALLSAAPSKQAPPAVQCYPNPANDYLTIEARAATYEISIQDVSGRVALQTTARTPVSRLDISRMPKGLYLVLVKGENFVATEKLVRN</sequence>
<dbReference type="PANTHER" id="PTHR40050:SF1">
    <property type="entry name" value="INNER SPORE COAT PROTEIN H"/>
    <property type="match status" value="1"/>
</dbReference>